<evidence type="ECO:0000256" key="1">
    <source>
        <dbReference type="SAM" id="MobiDB-lite"/>
    </source>
</evidence>
<proteinExistence type="predicted"/>
<feature type="compositionally biased region" description="Pro residues" evidence="1">
    <location>
        <begin position="259"/>
        <end position="276"/>
    </location>
</feature>
<reference evidence="3" key="1">
    <citation type="submission" date="2020-11" db="EMBL/GenBank/DDBJ databases">
        <authorList>
            <consortium name="DOE Joint Genome Institute"/>
            <person name="Ahrendt S."/>
            <person name="Riley R."/>
            <person name="Andreopoulos W."/>
            <person name="Labutti K."/>
            <person name="Pangilinan J."/>
            <person name="Ruiz-Duenas F.J."/>
            <person name="Barrasa J.M."/>
            <person name="Sanchez-Garcia M."/>
            <person name="Camarero S."/>
            <person name="Miyauchi S."/>
            <person name="Serrano A."/>
            <person name="Linde D."/>
            <person name="Babiker R."/>
            <person name="Drula E."/>
            <person name="Ayuso-Fernandez I."/>
            <person name="Pacheco R."/>
            <person name="Padilla G."/>
            <person name="Ferreira P."/>
            <person name="Barriuso J."/>
            <person name="Kellner H."/>
            <person name="Castanera R."/>
            <person name="Alfaro M."/>
            <person name="Ramirez L."/>
            <person name="Pisabarro A.G."/>
            <person name="Kuo A."/>
            <person name="Tritt A."/>
            <person name="Lipzen A."/>
            <person name="He G."/>
            <person name="Yan M."/>
            <person name="Ng V."/>
            <person name="Cullen D."/>
            <person name="Martin F."/>
            <person name="Rosso M.-N."/>
            <person name="Henrissat B."/>
            <person name="Hibbett D."/>
            <person name="Martinez A.T."/>
            <person name="Grigoriev I.V."/>
        </authorList>
    </citation>
    <scope>NUCLEOTIDE SEQUENCE</scope>
    <source>
        <strain evidence="3">CBS 247.69</strain>
    </source>
</reference>
<feature type="domain" description="Mediator of RNA polymerase II transcription subunit 25 von Willebrand factor type A" evidence="2">
    <location>
        <begin position="14"/>
        <end position="196"/>
    </location>
</feature>
<dbReference type="Proteomes" id="UP000807353">
    <property type="component" value="Unassembled WGS sequence"/>
</dbReference>
<evidence type="ECO:0000259" key="2">
    <source>
        <dbReference type="Pfam" id="PF11265"/>
    </source>
</evidence>
<evidence type="ECO:0000313" key="4">
    <source>
        <dbReference type="Proteomes" id="UP000807353"/>
    </source>
</evidence>
<dbReference type="InterPro" id="IPR021419">
    <property type="entry name" value="Mediator_Med25_VWA"/>
</dbReference>
<dbReference type="AlphaFoldDB" id="A0A9P6CKJ4"/>
<dbReference type="Pfam" id="PF11265">
    <property type="entry name" value="Med25_VWA"/>
    <property type="match status" value="1"/>
</dbReference>
<sequence>MASDPTTHIPELLAVAFVVESSLSVFTEWQRILRDYVAPMLKRLSETNPGYKLHMGFVTYGTADTYPSPLLCKQYFAEFQVVTKDMKDSPEKLGVGTTISGGNRGMAALEGLVAAIELFDTLRSCTQPARPHINHIFHIAFSDPDASIRPQWNDTPLLDSVSWDDLPSELKKRNVHISSILLRQNIPRFPELHSAVAPSAPKMPWFTPRSPHSILLSGFPMSPQKAVKRPGEAHPNERTPDSKRQRLIAQSAIDSSPKVQPPAPNTPSMQPKPSPTLYPQTQAQPPVQPQTQPPQPATALPTQPLPVGPVHQPPPQPQPAAQYKNLVMGFRTIEEQVKNLQQSIQEALTAGNTTLAETLRQDWMNKKALHAKFKNAIALFNQKMQMQAQAQASNTNIASSSNTNTAPQNLTPNTNPNPNPTQDVLSSAPLPNPQSTSPNMGGPLHDQAFTQHMRERPLSNTNRIASSNVINAQMQKLLEDQQRRTGPLATHPGMNSHNSLGSSPVSLSGLNMGRPPPQPSENPGGMAPKTQGQGTVIWQGTLSWSGQGAMGKKEMGTYVVASTTSPPPHYVETWPTNLALVPVRRPVVSMPDLQAWMKQHKPLLCTFAAHPNNAQDRQTNDANYKTLVQLLSTKNMYAAAAWTRLSGDQGNNVLFFPINNLGLVGAFFPLTGIPDFPKSLAHPQPNSQPAMSLPPELIERMRSMTQEQRETVFTQLRKQQMQARMNAAAAGMNTNTNNPNGNVNAMGLIHGQHQDMGSTSGSVGGSPAMFSGSPALGTYGGMGMMNTMGMVPTSVLSGSLPRSVSGGTMFRNADVSHEMMQSFIQRNQGGNGMGSSMGNGMGGPV</sequence>
<gene>
    <name evidence="3" type="ORF">BDZ94DRAFT_1257562</name>
</gene>
<feature type="region of interest" description="Disordered" evidence="1">
    <location>
        <begin position="390"/>
        <end position="446"/>
    </location>
</feature>
<feature type="compositionally biased region" description="Low complexity" evidence="1">
    <location>
        <begin position="495"/>
        <end position="511"/>
    </location>
</feature>
<feature type="compositionally biased region" description="Pro residues" evidence="1">
    <location>
        <begin position="286"/>
        <end position="296"/>
    </location>
</feature>
<feature type="region of interest" description="Disordered" evidence="1">
    <location>
        <begin position="216"/>
        <end position="321"/>
    </location>
</feature>
<feature type="region of interest" description="Disordered" evidence="1">
    <location>
        <begin position="483"/>
        <end position="532"/>
    </location>
</feature>
<comment type="caution">
    <text evidence="3">The sequence shown here is derived from an EMBL/GenBank/DDBJ whole genome shotgun (WGS) entry which is preliminary data.</text>
</comment>
<protein>
    <recommendedName>
        <fullName evidence="2">Mediator of RNA polymerase II transcription subunit 25 von Willebrand factor type A domain-containing protein</fullName>
    </recommendedName>
</protein>
<feature type="compositionally biased region" description="Basic and acidic residues" evidence="1">
    <location>
        <begin position="229"/>
        <end position="244"/>
    </location>
</feature>
<organism evidence="3 4">
    <name type="scientific">Collybia nuda</name>
    <dbReference type="NCBI Taxonomy" id="64659"/>
    <lineage>
        <taxon>Eukaryota</taxon>
        <taxon>Fungi</taxon>
        <taxon>Dikarya</taxon>
        <taxon>Basidiomycota</taxon>
        <taxon>Agaricomycotina</taxon>
        <taxon>Agaricomycetes</taxon>
        <taxon>Agaricomycetidae</taxon>
        <taxon>Agaricales</taxon>
        <taxon>Tricholomatineae</taxon>
        <taxon>Clitocybaceae</taxon>
        <taxon>Collybia</taxon>
    </lineage>
</organism>
<evidence type="ECO:0000313" key="3">
    <source>
        <dbReference type="EMBL" id="KAF9463838.1"/>
    </source>
</evidence>
<dbReference type="EMBL" id="MU150258">
    <property type="protein sequence ID" value="KAF9463838.1"/>
    <property type="molecule type" value="Genomic_DNA"/>
</dbReference>
<feature type="compositionally biased region" description="Low complexity" evidence="1">
    <location>
        <begin position="390"/>
        <end position="416"/>
    </location>
</feature>
<feature type="compositionally biased region" description="Pro residues" evidence="1">
    <location>
        <begin position="303"/>
        <end position="318"/>
    </location>
</feature>
<accession>A0A9P6CKJ4</accession>
<dbReference type="OrthoDB" id="7690434at2759"/>
<keyword evidence="4" id="KW-1185">Reference proteome</keyword>
<name>A0A9P6CKJ4_9AGAR</name>